<dbReference type="Pfam" id="PF00359">
    <property type="entry name" value="PTS_EIIA_2"/>
    <property type="match status" value="1"/>
</dbReference>
<dbReference type="AlphaFoldDB" id="A0A645ABP6"/>
<feature type="domain" description="PTS EIIA type-2" evidence="1">
    <location>
        <begin position="7"/>
        <end position="155"/>
    </location>
</feature>
<dbReference type="InterPro" id="IPR016152">
    <property type="entry name" value="PTrfase/Anion_transptr"/>
</dbReference>
<dbReference type="PANTHER" id="PTHR47738">
    <property type="entry name" value="PTS SYSTEM FRUCTOSE-LIKE EIIA COMPONENT-RELATED"/>
    <property type="match status" value="1"/>
</dbReference>
<evidence type="ECO:0000259" key="1">
    <source>
        <dbReference type="PROSITE" id="PS51094"/>
    </source>
</evidence>
<proteinExistence type="predicted"/>
<sequence>MANTITKLLEQKAIRLQLDAQDSTQVIGTLGDLLFKAGHVHSTFVKGALDRESKLPTGLVLGGEINAAIPHTDIEHVIRPALAMATLKKPVMFRNMIDLDEEVPVSIVFVMALKEPHQQIEMLQEVAGVLQDAKVIDALMAAQNVEDVMAILEKA</sequence>
<gene>
    <name evidence="2" type="primary">gatA_19</name>
    <name evidence="2" type="ORF">SDC9_97351</name>
</gene>
<comment type="caution">
    <text evidence="2">The sequence shown here is derived from an EMBL/GenBank/DDBJ whole genome shotgun (WGS) entry which is preliminary data.</text>
</comment>
<organism evidence="2">
    <name type="scientific">bioreactor metagenome</name>
    <dbReference type="NCBI Taxonomy" id="1076179"/>
    <lineage>
        <taxon>unclassified sequences</taxon>
        <taxon>metagenomes</taxon>
        <taxon>ecological metagenomes</taxon>
    </lineage>
</organism>
<dbReference type="PROSITE" id="PS51094">
    <property type="entry name" value="PTS_EIIA_TYPE_2"/>
    <property type="match status" value="1"/>
</dbReference>
<protein>
    <submittedName>
        <fullName evidence="2">PTS system galactitol-specific EIIA component</fullName>
    </submittedName>
</protein>
<dbReference type="InterPro" id="IPR002178">
    <property type="entry name" value="PTS_EIIA_type-2_dom"/>
</dbReference>
<dbReference type="CDD" id="cd00211">
    <property type="entry name" value="PTS_IIA_fru"/>
    <property type="match status" value="1"/>
</dbReference>
<dbReference type="Gene3D" id="3.40.930.10">
    <property type="entry name" value="Mannitol-specific EII, Chain A"/>
    <property type="match status" value="1"/>
</dbReference>
<dbReference type="SUPFAM" id="SSF55804">
    <property type="entry name" value="Phoshotransferase/anion transport protein"/>
    <property type="match status" value="1"/>
</dbReference>
<reference evidence="2" key="1">
    <citation type="submission" date="2019-08" db="EMBL/GenBank/DDBJ databases">
        <authorList>
            <person name="Kucharzyk K."/>
            <person name="Murdoch R.W."/>
            <person name="Higgins S."/>
            <person name="Loffler F."/>
        </authorList>
    </citation>
    <scope>NUCLEOTIDE SEQUENCE</scope>
</reference>
<evidence type="ECO:0000313" key="2">
    <source>
        <dbReference type="EMBL" id="MPM50609.1"/>
    </source>
</evidence>
<dbReference type="EMBL" id="VSSQ01013040">
    <property type="protein sequence ID" value="MPM50609.1"/>
    <property type="molecule type" value="Genomic_DNA"/>
</dbReference>
<dbReference type="PANTHER" id="PTHR47738:SF3">
    <property type="entry name" value="PHOSPHOTRANSFERASE SYSTEM MANNITOL_FRUCTOSE-SPECIFIC IIA DOMAIN CONTAINING PROTEIN"/>
    <property type="match status" value="1"/>
</dbReference>
<accession>A0A645ABP6</accession>
<dbReference type="InterPro" id="IPR051541">
    <property type="entry name" value="PTS_SugarTrans_NitroReg"/>
</dbReference>
<name>A0A645ABP6_9ZZZZ</name>